<keyword evidence="8" id="KW-1185">Reference proteome</keyword>
<evidence type="ECO:0000256" key="6">
    <source>
        <dbReference type="RuleBase" id="RU367044"/>
    </source>
</evidence>
<evidence type="ECO:0000256" key="5">
    <source>
        <dbReference type="ARBA" id="ARBA00022729"/>
    </source>
</evidence>
<name>A0A8T0CXM5_CORYI</name>
<dbReference type="Gramene" id="rna-gnl|WGS:JABURB|Cocit.L4557.1">
    <property type="protein sequence ID" value="cds-KAF7851096.1"/>
    <property type="gene ID" value="gene-BT93_L4557"/>
</dbReference>
<evidence type="ECO:0000313" key="8">
    <source>
        <dbReference type="Proteomes" id="UP000806378"/>
    </source>
</evidence>
<evidence type="ECO:0000256" key="1">
    <source>
        <dbReference type="ARBA" id="ARBA00004613"/>
    </source>
</evidence>
<evidence type="ECO:0000256" key="4">
    <source>
        <dbReference type="ARBA" id="ARBA00022525"/>
    </source>
</evidence>
<dbReference type="PANTHER" id="PTHR31232:SF43">
    <property type="entry name" value="S-PROTEIN HOMOLOG 29-RELATED"/>
    <property type="match status" value="1"/>
</dbReference>
<proteinExistence type="inferred from homology"/>
<reference evidence="7" key="1">
    <citation type="submission" date="2020-05" db="EMBL/GenBank/DDBJ databases">
        <title>WGS assembly of Corymbia citriodora subspecies variegata.</title>
        <authorList>
            <person name="Barry K."/>
            <person name="Hundley H."/>
            <person name="Shu S."/>
            <person name="Jenkins J."/>
            <person name="Grimwood J."/>
            <person name="Baten A."/>
        </authorList>
    </citation>
    <scope>NUCLEOTIDE SEQUENCE</scope>
    <source>
        <strain evidence="7">CV2-018</strain>
    </source>
</reference>
<evidence type="ECO:0000256" key="3">
    <source>
        <dbReference type="ARBA" id="ARBA00022471"/>
    </source>
</evidence>
<keyword evidence="3 6" id="KW-0713">Self-incompatibility</keyword>
<dbReference type="GO" id="GO:0060320">
    <property type="term" value="P:rejection of self pollen"/>
    <property type="evidence" value="ECO:0007669"/>
    <property type="project" value="UniProtKB-KW"/>
</dbReference>
<dbReference type="Pfam" id="PF05938">
    <property type="entry name" value="Self-incomp_S1"/>
    <property type="match status" value="1"/>
</dbReference>
<keyword evidence="4 6" id="KW-0964">Secreted</keyword>
<organism evidence="7 8">
    <name type="scientific">Corymbia citriodora subsp. variegata</name>
    <dbReference type="NCBI Taxonomy" id="360336"/>
    <lineage>
        <taxon>Eukaryota</taxon>
        <taxon>Viridiplantae</taxon>
        <taxon>Streptophyta</taxon>
        <taxon>Embryophyta</taxon>
        <taxon>Tracheophyta</taxon>
        <taxon>Spermatophyta</taxon>
        <taxon>Magnoliopsida</taxon>
        <taxon>eudicotyledons</taxon>
        <taxon>Gunneridae</taxon>
        <taxon>Pentapetalae</taxon>
        <taxon>rosids</taxon>
        <taxon>malvids</taxon>
        <taxon>Myrtales</taxon>
        <taxon>Myrtaceae</taxon>
        <taxon>Myrtoideae</taxon>
        <taxon>Eucalypteae</taxon>
        <taxon>Corymbia</taxon>
    </lineage>
</organism>
<evidence type="ECO:0000256" key="2">
    <source>
        <dbReference type="ARBA" id="ARBA00005581"/>
    </source>
</evidence>
<comment type="similarity">
    <text evidence="2 6">Belongs to the plant self-incompatibility (S1) protein family.</text>
</comment>
<dbReference type="EMBL" id="MU089563">
    <property type="protein sequence ID" value="KAF7851096.1"/>
    <property type="molecule type" value="Genomic_DNA"/>
</dbReference>
<keyword evidence="5 6" id="KW-0732">Signal</keyword>
<comment type="subcellular location">
    <subcellularLocation>
        <location evidence="1 6">Secreted</location>
    </subcellularLocation>
</comment>
<accession>A0A8T0CXM5</accession>
<evidence type="ECO:0000313" key="7">
    <source>
        <dbReference type="EMBL" id="KAF7851096.1"/>
    </source>
</evidence>
<sequence>MMNSSAKLIFINFILLTTCLGNVWCKVHVVIQNDLPAGTTLSVHCKSKQDDLGVQHITSSWEFSFKPNFWGATLFFCSFSWPGQFHWFDISDQDRDEGDCNKCIWRIRSDRPCRFDGPTGVYDICYPWKLPSQLGRKVKDDVLNLYEYNLN</sequence>
<dbReference type="Proteomes" id="UP000806378">
    <property type="component" value="Unassembled WGS sequence"/>
</dbReference>
<dbReference type="AlphaFoldDB" id="A0A8T0CXM5"/>
<dbReference type="OrthoDB" id="1430548at2759"/>
<protein>
    <recommendedName>
        <fullName evidence="6">S-protein homolog</fullName>
    </recommendedName>
</protein>
<feature type="signal peptide" evidence="6">
    <location>
        <begin position="1"/>
        <end position="21"/>
    </location>
</feature>
<gene>
    <name evidence="7" type="ORF">BT93_L4557</name>
</gene>
<feature type="chain" id="PRO_5035959576" description="S-protein homolog" evidence="6">
    <location>
        <begin position="22"/>
        <end position="151"/>
    </location>
</feature>
<comment type="caution">
    <text evidence="7">The sequence shown here is derived from an EMBL/GenBank/DDBJ whole genome shotgun (WGS) entry which is preliminary data.</text>
</comment>
<dbReference type="GO" id="GO:0005576">
    <property type="term" value="C:extracellular region"/>
    <property type="evidence" value="ECO:0007669"/>
    <property type="project" value="UniProtKB-SubCell"/>
</dbReference>
<dbReference type="InterPro" id="IPR010264">
    <property type="entry name" value="Self-incomp_S1"/>
</dbReference>
<dbReference type="PANTHER" id="PTHR31232">
    <property type="match status" value="1"/>
</dbReference>